<evidence type="ECO:0000313" key="3">
    <source>
        <dbReference type="Proteomes" id="UP000197138"/>
    </source>
</evidence>
<dbReference type="Pfam" id="PF17835">
    <property type="entry name" value="NOG1_N"/>
    <property type="match status" value="1"/>
</dbReference>
<evidence type="ECO:0000259" key="1">
    <source>
        <dbReference type="Pfam" id="PF17835"/>
    </source>
</evidence>
<proteinExistence type="predicted"/>
<sequence>MVQYNFKKITVVPIGKDSVDIILSRPQRQTTAVVHKGYACRFYFYMHKVKFTQRNFRQEAGYLRH</sequence>
<comment type="caution">
    <text evidence="2">The sequence shown here is derived from an EMBL/GenBank/DDBJ whole genome shotgun (WGS) entry which is preliminary data.</text>
</comment>
<dbReference type="Gene3D" id="1.20.120.1190">
    <property type="match status" value="1"/>
</dbReference>
<accession>A0A218WNC9</accession>
<organism evidence="2 3">
    <name type="scientific">Punica granatum</name>
    <name type="common">Pomegranate</name>
    <dbReference type="NCBI Taxonomy" id="22663"/>
    <lineage>
        <taxon>Eukaryota</taxon>
        <taxon>Viridiplantae</taxon>
        <taxon>Streptophyta</taxon>
        <taxon>Embryophyta</taxon>
        <taxon>Tracheophyta</taxon>
        <taxon>Spermatophyta</taxon>
        <taxon>Magnoliopsida</taxon>
        <taxon>eudicotyledons</taxon>
        <taxon>Gunneridae</taxon>
        <taxon>Pentapetalae</taxon>
        <taxon>rosids</taxon>
        <taxon>malvids</taxon>
        <taxon>Myrtales</taxon>
        <taxon>Lythraceae</taxon>
        <taxon>Punica</taxon>
    </lineage>
</organism>
<dbReference type="Proteomes" id="UP000197138">
    <property type="component" value="Unassembled WGS sequence"/>
</dbReference>
<dbReference type="InterPro" id="IPR041623">
    <property type="entry name" value="NOG1_N"/>
</dbReference>
<name>A0A218WNC9_PUNGR</name>
<gene>
    <name evidence="2" type="ORF">CDL15_Pgr026591</name>
</gene>
<protein>
    <recommendedName>
        <fullName evidence="1">NOG1 N-terminal helical domain-containing protein</fullName>
    </recommendedName>
</protein>
<dbReference type="AlphaFoldDB" id="A0A218WNC9"/>
<reference evidence="3" key="1">
    <citation type="journal article" date="2017" name="Plant J.">
        <title>The pomegranate (Punica granatum L.) genome and the genomics of punicalagin biosynthesis.</title>
        <authorList>
            <person name="Qin G."/>
            <person name="Xu C."/>
            <person name="Ming R."/>
            <person name="Tang H."/>
            <person name="Guyot R."/>
            <person name="Kramer E.M."/>
            <person name="Hu Y."/>
            <person name="Yi X."/>
            <person name="Qi Y."/>
            <person name="Xu X."/>
            <person name="Gao Z."/>
            <person name="Pan H."/>
            <person name="Jian J."/>
            <person name="Tian Y."/>
            <person name="Yue Z."/>
            <person name="Xu Y."/>
        </authorList>
    </citation>
    <scope>NUCLEOTIDE SEQUENCE [LARGE SCALE GENOMIC DNA]</scope>
    <source>
        <strain evidence="3">cv. Dabenzi</strain>
    </source>
</reference>
<evidence type="ECO:0000313" key="2">
    <source>
        <dbReference type="EMBL" id="OWM73492.1"/>
    </source>
</evidence>
<dbReference type="EMBL" id="MTKT01003950">
    <property type="protein sequence ID" value="OWM73492.1"/>
    <property type="molecule type" value="Genomic_DNA"/>
</dbReference>
<feature type="domain" description="NOG1 N-terminal helical" evidence="1">
    <location>
        <begin position="6"/>
        <end position="58"/>
    </location>
</feature>